<dbReference type="InterPro" id="IPR015925">
    <property type="entry name" value="Ryanodine_IP3_receptor"/>
</dbReference>
<proteinExistence type="predicted"/>
<name>A0AA88HD69_ARTSF</name>
<dbReference type="EMBL" id="JAVRJZ010000113">
    <property type="protein sequence ID" value="KAK2703187.1"/>
    <property type="molecule type" value="Genomic_DNA"/>
</dbReference>
<dbReference type="GO" id="GO:0006816">
    <property type="term" value="P:calcium ion transport"/>
    <property type="evidence" value="ECO:0007669"/>
    <property type="project" value="InterPro"/>
</dbReference>
<accession>A0AA88HD69</accession>
<reference evidence="1" key="1">
    <citation type="submission" date="2023-07" db="EMBL/GenBank/DDBJ databases">
        <title>Chromosome-level genome assembly of Artemia franciscana.</title>
        <authorList>
            <person name="Jo E."/>
        </authorList>
    </citation>
    <scope>NUCLEOTIDE SEQUENCE</scope>
    <source>
        <tissue evidence="1">Whole body</tissue>
    </source>
</reference>
<dbReference type="AlphaFoldDB" id="A0AA88HD69"/>
<organism evidence="1 2">
    <name type="scientific">Artemia franciscana</name>
    <name type="common">Brine shrimp</name>
    <name type="synonym">Artemia sanfranciscana</name>
    <dbReference type="NCBI Taxonomy" id="6661"/>
    <lineage>
        <taxon>Eukaryota</taxon>
        <taxon>Metazoa</taxon>
        <taxon>Ecdysozoa</taxon>
        <taxon>Arthropoda</taxon>
        <taxon>Crustacea</taxon>
        <taxon>Branchiopoda</taxon>
        <taxon>Anostraca</taxon>
        <taxon>Artemiidae</taxon>
        <taxon>Artemia</taxon>
    </lineage>
</organism>
<gene>
    <name evidence="1" type="ORF">QYM36_018328</name>
</gene>
<dbReference type="PANTHER" id="PTHR45816:SF4">
    <property type="entry name" value="RYR_IP3R HOMOLOGY ASSOCIATED DOMAIN-CONTAINING PROTEIN"/>
    <property type="match status" value="1"/>
</dbReference>
<keyword evidence="2" id="KW-1185">Reference proteome</keyword>
<evidence type="ECO:0000313" key="1">
    <source>
        <dbReference type="EMBL" id="KAK2703187.1"/>
    </source>
</evidence>
<sequence length="271" mass="31321">MKELVGIIQGSVLETTQITVPDLIELNKETSQIAITIIHQEPKKLTSNQRLSGLKEPGKLVKFACTLTFVESYLHEISLDRTSFDRKHHNSFTYEVVKLARELISLGLYSFEKLLVLARILVAILDGTKTTEEVTEDLGQLKDKNTDRYEDLYDSPPYKSKRFYNKEKDYRKNKTFEEDISFDGKDRNSLTYEVVKLARELISLGLYSFEKLLVLATILVAILDGTKTNEEVAEDLGQLKDKNTDRYEDLYDSPSYKSKGFYNKEKDYRKK</sequence>
<evidence type="ECO:0000313" key="2">
    <source>
        <dbReference type="Proteomes" id="UP001187531"/>
    </source>
</evidence>
<comment type="caution">
    <text evidence="1">The sequence shown here is derived from an EMBL/GenBank/DDBJ whole genome shotgun (WGS) entry which is preliminary data.</text>
</comment>
<dbReference type="Proteomes" id="UP001187531">
    <property type="component" value="Unassembled WGS sequence"/>
</dbReference>
<protein>
    <submittedName>
        <fullName evidence="1">Uncharacterized protein</fullName>
    </submittedName>
</protein>
<dbReference type="PANTHER" id="PTHR45816">
    <property type="entry name" value="MIR DOMAIN-CONTAINING PROTEIN"/>
    <property type="match status" value="1"/>
</dbReference>